<name>W1Y818_9ZZZZ</name>
<reference evidence="1" key="1">
    <citation type="submission" date="2013-12" db="EMBL/GenBank/DDBJ databases">
        <title>A Varibaculum cambriense genome reconstructed from a premature infant gut community with otherwise low bacterial novelty that shifts toward anaerobic metabolism during the third week of life.</title>
        <authorList>
            <person name="Brown C.T."/>
            <person name="Sharon I."/>
            <person name="Thomas B.C."/>
            <person name="Castelle C.J."/>
            <person name="Morowitz M.J."/>
            <person name="Banfield J.F."/>
        </authorList>
    </citation>
    <scope>NUCLEOTIDE SEQUENCE</scope>
</reference>
<dbReference type="AlphaFoldDB" id="W1Y818"/>
<comment type="caution">
    <text evidence="1">The sequence shown here is derived from an EMBL/GenBank/DDBJ whole genome shotgun (WGS) entry which is preliminary data.</text>
</comment>
<gene>
    <name evidence="1" type="ORF">Q604_UNBC07377G0001</name>
</gene>
<accession>W1Y818</accession>
<sequence length="24" mass="2771">MLSFGSETTDLNQLIHMAKRMDCE</sequence>
<proteinExistence type="predicted"/>
<protein>
    <submittedName>
        <fullName evidence="1">Uncharacterized protein</fullName>
    </submittedName>
</protein>
<evidence type="ECO:0000313" key="1">
    <source>
        <dbReference type="EMBL" id="ETJ38526.1"/>
    </source>
</evidence>
<feature type="non-terminal residue" evidence="1">
    <location>
        <position position="24"/>
    </location>
</feature>
<organism evidence="1">
    <name type="scientific">human gut metagenome</name>
    <dbReference type="NCBI Taxonomy" id="408170"/>
    <lineage>
        <taxon>unclassified sequences</taxon>
        <taxon>metagenomes</taxon>
        <taxon>organismal metagenomes</taxon>
    </lineage>
</organism>
<dbReference type="EMBL" id="AZMM01007377">
    <property type="protein sequence ID" value="ETJ38526.1"/>
    <property type="molecule type" value="Genomic_DNA"/>
</dbReference>